<organism evidence="2 3">
    <name type="scientific">Miscanthus lutarioriparius</name>
    <dbReference type="NCBI Taxonomy" id="422564"/>
    <lineage>
        <taxon>Eukaryota</taxon>
        <taxon>Viridiplantae</taxon>
        <taxon>Streptophyta</taxon>
        <taxon>Embryophyta</taxon>
        <taxon>Tracheophyta</taxon>
        <taxon>Spermatophyta</taxon>
        <taxon>Magnoliopsida</taxon>
        <taxon>Liliopsida</taxon>
        <taxon>Poales</taxon>
        <taxon>Poaceae</taxon>
        <taxon>PACMAD clade</taxon>
        <taxon>Panicoideae</taxon>
        <taxon>Andropogonodae</taxon>
        <taxon>Andropogoneae</taxon>
        <taxon>Saccharinae</taxon>
        <taxon>Miscanthus</taxon>
    </lineage>
</organism>
<keyword evidence="1" id="KW-0472">Membrane</keyword>
<dbReference type="Proteomes" id="UP000604825">
    <property type="component" value="Unassembled WGS sequence"/>
</dbReference>
<comment type="caution">
    <text evidence="2">The sequence shown here is derived from an EMBL/GenBank/DDBJ whole genome shotgun (WGS) entry which is preliminary data.</text>
</comment>
<dbReference type="AlphaFoldDB" id="A0A811RVD0"/>
<name>A0A811RVD0_9POAL</name>
<proteinExistence type="predicted"/>
<dbReference type="EMBL" id="CAJGYO010000017">
    <property type="protein sequence ID" value="CAD6333060.1"/>
    <property type="molecule type" value="Genomic_DNA"/>
</dbReference>
<evidence type="ECO:0000256" key="1">
    <source>
        <dbReference type="SAM" id="Phobius"/>
    </source>
</evidence>
<accession>A0A811RVD0</accession>
<reference evidence="2" key="1">
    <citation type="submission" date="2020-10" db="EMBL/GenBank/DDBJ databases">
        <authorList>
            <person name="Han B."/>
            <person name="Lu T."/>
            <person name="Zhao Q."/>
            <person name="Huang X."/>
            <person name="Zhao Y."/>
        </authorList>
    </citation>
    <scope>NUCLEOTIDE SEQUENCE</scope>
</reference>
<feature type="transmembrane region" description="Helical" evidence="1">
    <location>
        <begin position="45"/>
        <end position="66"/>
    </location>
</feature>
<evidence type="ECO:0000313" key="2">
    <source>
        <dbReference type="EMBL" id="CAD6333060.1"/>
    </source>
</evidence>
<feature type="transmembrane region" description="Helical" evidence="1">
    <location>
        <begin position="73"/>
        <end position="96"/>
    </location>
</feature>
<gene>
    <name evidence="2" type="ORF">NCGR_LOCUS57158</name>
</gene>
<keyword evidence="1" id="KW-1133">Transmembrane helix</keyword>
<sequence length="120" mass="12868">MGGGGAHGGTTYKGYTIPHNKRWHTVAGKGLCAVMWTVDWLLHPGAARTAVMVIAATVLTSTIARLGRSNRTFFMLQALGVCVILGMGMMTTLMVMDMGMSFSSNVVEKNLVYVDVPCDL</sequence>
<keyword evidence="3" id="KW-1185">Reference proteome</keyword>
<evidence type="ECO:0000313" key="3">
    <source>
        <dbReference type="Proteomes" id="UP000604825"/>
    </source>
</evidence>
<keyword evidence="1" id="KW-0812">Transmembrane</keyword>
<protein>
    <submittedName>
        <fullName evidence="2">Uncharacterized protein</fullName>
    </submittedName>
</protein>